<dbReference type="OrthoDB" id="792939at2"/>
<dbReference type="AlphaFoldDB" id="A0A2H9VSK3"/>
<dbReference type="Gene3D" id="2.60.120.10">
    <property type="entry name" value="Jelly Rolls"/>
    <property type="match status" value="1"/>
</dbReference>
<organism evidence="2 3">
    <name type="scientific">Mucilaginibacter auburnensis</name>
    <dbReference type="NCBI Taxonomy" id="1457233"/>
    <lineage>
        <taxon>Bacteria</taxon>
        <taxon>Pseudomonadati</taxon>
        <taxon>Bacteroidota</taxon>
        <taxon>Sphingobacteriia</taxon>
        <taxon>Sphingobacteriales</taxon>
        <taxon>Sphingobacteriaceae</taxon>
        <taxon>Mucilaginibacter</taxon>
    </lineage>
</organism>
<reference evidence="2 3" key="1">
    <citation type="submission" date="2017-11" db="EMBL/GenBank/DDBJ databases">
        <title>Genomic Encyclopedia of Archaeal and Bacterial Type Strains, Phase II (KMG-II): From Individual Species to Whole Genera.</title>
        <authorList>
            <person name="Goeker M."/>
        </authorList>
    </citation>
    <scope>NUCLEOTIDE SEQUENCE [LARGE SCALE GENOMIC DNA]</scope>
    <source>
        <strain evidence="2 3">DSM 28175</strain>
    </source>
</reference>
<proteinExistence type="predicted"/>
<evidence type="ECO:0000313" key="3">
    <source>
        <dbReference type="Proteomes" id="UP000242687"/>
    </source>
</evidence>
<dbReference type="Pfam" id="PF00027">
    <property type="entry name" value="cNMP_binding"/>
    <property type="match status" value="1"/>
</dbReference>
<dbReference type="RefSeq" id="WP_100340042.1">
    <property type="nucleotide sequence ID" value="NZ_PGFJ01000001.1"/>
</dbReference>
<dbReference type="SUPFAM" id="SSF51206">
    <property type="entry name" value="cAMP-binding domain-like"/>
    <property type="match status" value="1"/>
</dbReference>
<protein>
    <submittedName>
        <fullName evidence="2">CRP-like cAMP-binding protein</fullName>
    </submittedName>
</protein>
<sequence length="199" mass="23060">MPAAHPTTEELSALKAFFNKVPVLPDKLFDELLPKWKARNYKRKTVITTEGEVERYLYFICEGVQRCFSTHNNKEFTTVFTYPFSFGGVVDSFLLQQPAKLTYESLTTTRLLYISYHDLFEVVDKHAELEKWMRIMLSHTLSGVLVRNQELSMFTAVEKLSALFARSPHLFNLIPDKYIASYIGVEKTTLSKMMNNIKL</sequence>
<dbReference type="Proteomes" id="UP000242687">
    <property type="component" value="Unassembled WGS sequence"/>
</dbReference>
<evidence type="ECO:0000313" key="2">
    <source>
        <dbReference type="EMBL" id="PJJ83803.1"/>
    </source>
</evidence>
<feature type="domain" description="Cyclic nucleotide-binding" evidence="1">
    <location>
        <begin position="39"/>
        <end position="126"/>
    </location>
</feature>
<gene>
    <name evidence="2" type="ORF">CLV57_0798</name>
</gene>
<dbReference type="EMBL" id="PGFJ01000001">
    <property type="protein sequence ID" value="PJJ83803.1"/>
    <property type="molecule type" value="Genomic_DNA"/>
</dbReference>
<dbReference type="CDD" id="cd00038">
    <property type="entry name" value="CAP_ED"/>
    <property type="match status" value="1"/>
</dbReference>
<dbReference type="InterPro" id="IPR014710">
    <property type="entry name" value="RmlC-like_jellyroll"/>
</dbReference>
<dbReference type="InterPro" id="IPR000595">
    <property type="entry name" value="cNMP-bd_dom"/>
</dbReference>
<keyword evidence="3" id="KW-1185">Reference proteome</keyword>
<dbReference type="InterPro" id="IPR018490">
    <property type="entry name" value="cNMP-bd_dom_sf"/>
</dbReference>
<name>A0A2H9VSK3_9SPHI</name>
<accession>A0A2H9VSK3</accession>
<evidence type="ECO:0000259" key="1">
    <source>
        <dbReference type="Pfam" id="PF00027"/>
    </source>
</evidence>
<comment type="caution">
    <text evidence="2">The sequence shown here is derived from an EMBL/GenBank/DDBJ whole genome shotgun (WGS) entry which is preliminary data.</text>
</comment>